<feature type="region of interest" description="Disordered" evidence="1">
    <location>
        <begin position="152"/>
        <end position="215"/>
    </location>
</feature>
<evidence type="ECO:0000313" key="2">
    <source>
        <dbReference type="EMBL" id="OAE23933.1"/>
    </source>
</evidence>
<feature type="compositionally biased region" description="Basic and acidic residues" evidence="1">
    <location>
        <begin position="152"/>
        <end position="164"/>
    </location>
</feature>
<organism evidence="2 3">
    <name type="scientific">Marchantia polymorpha subsp. ruderalis</name>
    <dbReference type="NCBI Taxonomy" id="1480154"/>
    <lineage>
        <taxon>Eukaryota</taxon>
        <taxon>Viridiplantae</taxon>
        <taxon>Streptophyta</taxon>
        <taxon>Embryophyta</taxon>
        <taxon>Marchantiophyta</taxon>
        <taxon>Marchantiopsida</taxon>
        <taxon>Marchantiidae</taxon>
        <taxon>Marchantiales</taxon>
        <taxon>Marchantiaceae</taxon>
        <taxon>Marchantia</taxon>
    </lineage>
</organism>
<feature type="compositionally biased region" description="Basic and acidic residues" evidence="1">
    <location>
        <begin position="204"/>
        <end position="215"/>
    </location>
</feature>
<dbReference type="EMBL" id="LVLJ01002730">
    <property type="protein sequence ID" value="OAE23933.1"/>
    <property type="molecule type" value="Genomic_DNA"/>
</dbReference>
<evidence type="ECO:0000313" key="3">
    <source>
        <dbReference type="Proteomes" id="UP000077202"/>
    </source>
</evidence>
<gene>
    <name evidence="2" type="ORF">AXG93_1217s1450</name>
</gene>
<evidence type="ECO:0000256" key="1">
    <source>
        <dbReference type="SAM" id="MobiDB-lite"/>
    </source>
</evidence>
<accession>A0A176VU38</accession>
<reference evidence="2" key="1">
    <citation type="submission" date="2016-03" db="EMBL/GenBank/DDBJ databases">
        <title>Mechanisms controlling the formation of the plant cell surface in tip-growing cells are functionally conserved among land plants.</title>
        <authorList>
            <person name="Honkanen S."/>
            <person name="Jones V.A."/>
            <person name="Morieri G."/>
            <person name="Champion C."/>
            <person name="Hetherington A.J."/>
            <person name="Kelly S."/>
            <person name="Saint-Marcoux D."/>
            <person name="Proust H."/>
            <person name="Prescott H."/>
            <person name="Dolan L."/>
        </authorList>
    </citation>
    <scope>NUCLEOTIDE SEQUENCE [LARGE SCALE GENOMIC DNA]</scope>
    <source>
        <tissue evidence="2">Whole gametophyte</tissue>
    </source>
</reference>
<feature type="region of interest" description="Disordered" evidence="1">
    <location>
        <begin position="56"/>
        <end position="77"/>
    </location>
</feature>
<dbReference type="Proteomes" id="UP000077202">
    <property type="component" value="Unassembled WGS sequence"/>
</dbReference>
<keyword evidence="3" id="KW-1185">Reference proteome</keyword>
<proteinExistence type="predicted"/>
<sequence>MSIFNCPSSKDEIDCARSSSIDEVVALDKDNVANRGTLCQHRKKLNALRPSHVAPVLGRGPLSEDETTSRTGPLGIEVHSSPGTLVNVAEKFIASSLEYRDRSEPRPWETSHESFLLVVADIGFERRAWSDGDGDGLGDEWELLRCLNPDVDSRRPSGRCREGQSSRGALWRSGAPGFVQGTSRSDEGPLRTLRQEYNPQPHLRSRDEGSKKSAP</sequence>
<protein>
    <submittedName>
        <fullName evidence="2">Uncharacterized protein</fullName>
    </submittedName>
</protein>
<comment type="caution">
    <text evidence="2">The sequence shown here is derived from an EMBL/GenBank/DDBJ whole genome shotgun (WGS) entry which is preliminary data.</text>
</comment>
<dbReference type="AlphaFoldDB" id="A0A176VU38"/>
<name>A0A176VU38_MARPO</name>